<dbReference type="PANTHER" id="PTHR24180">
    <property type="entry name" value="CYCLIN-DEPENDENT KINASE INHIBITOR 2C-RELATED"/>
    <property type="match status" value="1"/>
</dbReference>
<dbReference type="SMART" id="SM00248">
    <property type="entry name" value="ANK"/>
    <property type="match status" value="6"/>
</dbReference>
<evidence type="ECO:0000313" key="6">
    <source>
        <dbReference type="Proteomes" id="UP001271007"/>
    </source>
</evidence>
<evidence type="ECO:0000256" key="1">
    <source>
        <dbReference type="ARBA" id="ARBA00022737"/>
    </source>
</evidence>
<dbReference type="InterPro" id="IPR002110">
    <property type="entry name" value="Ankyrin_rpt"/>
</dbReference>
<dbReference type="InterPro" id="IPR051637">
    <property type="entry name" value="Ank_repeat_dom-contain_49"/>
</dbReference>
<evidence type="ECO:0008006" key="7">
    <source>
        <dbReference type="Google" id="ProtNLM"/>
    </source>
</evidence>
<evidence type="ECO:0000256" key="4">
    <source>
        <dbReference type="SAM" id="Phobius"/>
    </source>
</evidence>
<dbReference type="Proteomes" id="UP001271007">
    <property type="component" value="Unassembled WGS sequence"/>
</dbReference>
<evidence type="ECO:0000256" key="3">
    <source>
        <dbReference type="PROSITE-ProRule" id="PRU00023"/>
    </source>
</evidence>
<keyword evidence="4" id="KW-1133">Transmembrane helix</keyword>
<feature type="repeat" description="ANK" evidence="3">
    <location>
        <begin position="625"/>
        <end position="657"/>
    </location>
</feature>
<dbReference type="PANTHER" id="PTHR24180:SF45">
    <property type="entry name" value="POLY [ADP-RIBOSE] POLYMERASE TANKYRASE"/>
    <property type="match status" value="1"/>
</dbReference>
<comment type="caution">
    <text evidence="5">The sequence shown here is derived from an EMBL/GenBank/DDBJ whole genome shotgun (WGS) entry which is preliminary data.</text>
</comment>
<reference evidence="5" key="1">
    <citation type="submission" date="2023-04" db="EMBL/GenBank/DDBJ databases">
        <title>Black Yeasts Isolated from many extreme environments.</title>
        <authorList>
            <person name="Coleine C."/>
            <person name="Stajich J.E."/>
            <person name="Selbmann L."/>
        </authorList>
    </citation>
    <scope>NUCLEOTIDE SEQUENCE</scope>
    <source>
        <strain evidence="5">CCFEE 5312</strain>
    </source>
</reference>
<keyword evidence="2 3" id="KW-0040">ANK repeat</keyword>
<dbReference type="Pfam" id="PF13637">
    <property type="entry name" value="Ank_4"/>
    <property type="match status" value="1"/>
</dbReference>
<dbReference type="InterPro" id="IPR036770">
    <property type="entry name" value="Ankyrin_rpt-contain_sf"/>
</dbReference>
<proteinExistence type="predicted"/>
<dbReference type="EMBL" id="JAWDJX010000039">
    <property type="protein sequence ID" value="KAK3049531.1"/>
    <property type="molecule type" value="Genomic_DNA"/>
</dbReference>
<dbReference type="PROSITE" id="PS50088">
    <property type="entry name" value="ANK_REPEAT"/>
    <property type="match status" value="1"/>
</dbReference>
<accession>A0AAJ0DG20</accession>
<feature type="transmembrane region" description="Helical" evidence="4">
    <location>
        <begin position="895"/>
        <end position="912"/>
    </location>
</feature>
<evidence type="ECO:0000313" key="5">
    <source>
        <dbReference type="EMBL" id="KAK3049531.1"/>
    </source>
</evidence>
<keyword evidence="4" id="KW-0472">Membrane</keyword>
<dbReference type="SUPFAM" id="SSF48403">
    <property type="entry name" value="Ankyrin repeat"/>
    <property type="match status" value="1"/>
</dbReference>
<protein>
    <recommendedName>
        <fullName evidence="7">Fungal N-terminal domain-containing protein</fullName>
    </recommendedName>
</protein>
<evidence type="ECO:0000256" key="2">
    <source>
        <dbReference type="ARBA" id="ARBA00023043"/>
    </source>
</evidence>
<keyword evidence="6" id="KW-1185">Reference proteome</keyword>
<gene>
    <name evidence="5" type="ORF">LTR09_009199</name>
</gene>
<sequence length="913" mass="101407">MEPASAAVAFVGFAGSIASLAGAVIHSCQILHKFCKEYTDAPQNVGRLSDLVGRLALVLGRIKQLEDDSAAHDIDEDVQAFWCQQSKAMRHDLQTFEEKVSKLEIELLRKSGDPRRILTRLKAVFAKEGLANYERIFSDHIDSANFMLNVATSTTVRGVSRLIGQQTAKFEHISHTVERIQPAIKRESVAKQVLIEHYQNKGGLADGIAAHLQDIDVRYCTSRQALALGMVKTLPISDGCIEVESENVITKRKDQDMVLAQGAGRCRSSIRKTGDNSKSMRHIGGTDTKATASWTVSIHKLPIGLLTVYTRRSSEQGSGEPLAGQTAHLTRWSVSFNLYPAAWIAKTAIKLSIDRLFPRFRASSVSYGLDYATYNDDPELLGYLRSSDVKGICRLLETGKARTTDIVPPWGNSLLHEVVLSYMSGHEEEALELCNLLLDHGADPNYRNASGRTPLLYCCVLMKNSHDQGARLCRIAETFIQRGTDLSLCDASGQAPCSLIFQSFAGLDFLEQFVYRFVDLFTFQEMASSDAWILAAVARTRPQFQARLEAELASYRTASSLSTARSQATATVAQLHTSTQVLEVQRADRSIRTTFLESLCANGTTEMIRPFLEGGIDVNETQVSHARTYARAAARSGSLEILQMLVRNGASIHVEAKSMSDDHEGPIDDLFERWHGLRHQRPEYHGDPAAELWILPELLLNDTFNGNDVLFRAICTEQPEDIFRYLLDAGCGRRDGILPKSWKQKVYGSEVIEAIKCNEPMFELMLQYGLAMECEDRMGWTALLHALDRGPGVVNFTELLVAAGVDVGRRAACGMTPLEVAKRSLSSSHPRQPRLSWTINKKPITLAPVSFQDDEAAFLLLSRALEHSQTWRTSFPQRNTHVYFDVGLDGVIKPMLQYVLVAMISVLIMLAFC</sequence>
<dbReference type="AlphaFoldDB" id="A0AAJ0DG20"/>
<name>A0AAJ0DG20_9PEZI</name>
<keyword evidence="4" id="KW-0812">Transmembrane</keyword>
<dbReference type="Gene3D" id="1.25.40.20">
    <property type="entry name" value="Ankyrin repeat-containing domain"/>
    <property type="match status" value="3"/>
</dbReference>
<organism evidence="5 6">
    <name type="scientific">Extremus antarcticus</name>
    <dbReference type="NCBI Taxonomy" id="702011"/>
    <lineage>
        <taxon>Eukaryota</taxon>
        <taxon>Fungi</taxon>
        <taxon>Dikarya</taxon>
        <taxon>Ascomycota</taxon>
        <taxon>Pezizomycotina</taxon>
        <taxon>Dothideomycetes</taxon>
        <taxon>Dothideomycetidae</taxon>
        <taxon>Mycosphaerellales</taxon>
        <taxon>Extremaceae</taxon>
        <taxon>Extremus</taxon>
    </lineage>
</organism>
<keyword evidence="1" id="KW-0677">Repeat</keyword>